<reference evidence="3 4" key="1">
    <citation type="journal article" date="2020" name="Biotechnol. Biofuels">
        <title>New insights from the biogas microbiome by comprehensive genome-resolved metagenomics of nearly 1600 species originating from multiple anaerobic digesters.</title>
        <authorList>
            <person name="Campanaro S."/>
            <person name="Treu L."/>
            <person name="Rodriguez-R L.M."/>
            <person name="Kovalovszki A."/>
            <person name="Ziels R.M."/>
            <person name="Maus I."/>
            <person name="Zhu X."/>
            <person name="Kougias P.G."/>
            <person name="Basile A."/>
            <person name="Luo G."/>
            <person name="Schluter A."/>
            <person name="Konstantinidis K.T."/>
            <person name="Angelidaki I."/>
        </authorList>
    </citation>
    <scope>NUCLEOTIDE SEQUENCE [LARGE SCALE GENOMIC DNA]</scope>
    <source>
        <strain evidence="3">AS23ysBPME_344</strain>
    </source>
</reference>
<keyword evidence="1" id="KW-0812">Transmembrane</keyword>
<feature type="domain" description="DUF6286" evidence="2">
    <location>
        <begin position="73"/>
        <end position="167"/>
    </location>
</feature>
<accession>A0A7X8RFN9</accession>
<protein>
    <recommendedName>
        <fullName evidence="2">DUF6286 domain-containing protein</fullName>
    </recommendedName>
</protein>
<organism evidence="3 4">
    <name type="scientific">Corynebacterium pollutisoli</name>
    <dbReference type="NCBI Taxonomy" id="1610489"/>
    <lineage>
        <taxon>Bacteria</taxon>
        <taxon>Bacillati</taxon>
        <taxon>Actinomycetota</taxon>
        <taxon>Actinomycetes</taxon>
        <taxon>Mycobacteriales</taxon>
        <taxon>Corynebacteriaceae</taxon>
        <taxon>Corynebacterium</taxon>
    </lineage>
</organism>
<dbReference type="InterPro" id="IPR046253">
    <property type="entry name" value="DUF6286"/>
</dbReference>
<keyword evidence="1" id="KW-1133">Transmembrane helix</keyword>
<comment type="caution">
    <text evidence="3">The sequence shown here is derived from an EMBL/GenBank/DDBJ whole genome shotgun (WGS) entry which is preliminary data.</text>
</comment>
<keyword evidence="1" id="KW-0472">Membrane</keyword>
<evidence type="ECO:0000313" key="4">
    <source>
        <dbReference type="Proteomes" id="UP000568696"/>
    </source>
</evidence>
<feature type="transmembrane region" description="Helical" evidence="1">
    <location>
        <begin position="63"/>
        <end position="83"/>
    </location>
</feature>
<gene>
    <name evidence="3" type="ORF">GX356_04355</name>
</gene>
<name>A0A7X8RFN9_9CORY</name>
<dbReference type="Proteomes" id="UP000568696">
    <property type="component" value="Unassembled WGS sequence"/>
</dbReference>
<sequence>MTGRSPRATPLARYVAIVIGLALLALAIVCGREIWLRNSTSIHWDSWVEPIIMTIGDATYQPWMLPAGAVAGVLGALLVWVALRPRTYTHRAVRSEASLWMRPVDISRLLSATARRVPGVTTAATRLSGSTAHVSVTGHRDDLAPLVDAALAHTVSALGLGLSVRVRQGVASE</sequence>
<dbReference type="AlphaFoldDB" id="A0A7X8RFN9"/>
<evidence type="ECO:0000313" key="3">
    <source>
        <dbReference type="EMBL" id="NLP38939.1"/>
    </source>
</evidence>
<evidence type="ECO:0000256" key="1">
    <source>
        <dbReference type="SAM" id="Phobius"/>
    </source>
</evidence>
<proteinExistence type="predicted"/>
<dbReference type="EMBL" id="JAAYSN010000109">
    <property type="protein sequence ID" value="NLP38939.1"/>
    <property type="molecule type" value="Genomic_DNA"/>
</dbReference>
<evidence type="ECO:0000259" key="2">
    <source>
        <dbReference type="Pfam" id="PF19803"/>
    </source>
</evidence>
<dbReference type="Pfam" id="PF19803">
    <property type="entry name" value="DUF6286"/>
    <property type="match status" value="1"/>
</dbReference>